<name>A0A9K3JT35_HELAN</name>
<reference evidence="2" key="1">
    <citation type="journal article" date="2017" name="Nature">
        <title>The sunflower genome provides insights into oil metabolism, flowering and Asterid evolution.</title>
        <authorList>
            <person name="Badouin H."/>
            <person name="Gouzy J."/>
            <person name="Grassa C.J."/>
            <person name="Murat F."/>
            <person name="Staton S.E."/>
            <person name="Cottret L."/>
            <person name="Lelandais-Briere C."/>
            <person name="Owens G.L."/>
            <person name="Carrere S."/>
            <person name="Mayjonade B."/>
            <person name="Legrand L."/>
            <person name="Gill N."/>
            <person name="Kane N.C."/>
            <person name="Bowers J.E."/>
            <person name="Hubner S."/>
            <person name="Bellec A."/>
            <person name="Berard A."/>
            <person name="Berges H."/>
            <person name="Blanchet N."/>
            <person name="Boniface M.C."/>
            <person name="Brunel D."/>
            <person name="Catrice O."/>
            <person name="Chaidir N."/>
            <person name="Claudel C."/>
            <person name="Donnadieu C."/>
            <person name="Faraut T."/>
            <person name="Fievet G."/>
            <person name="Helmstetter N."/>
            <person name="King M."/>
            <person name="Knapp S.J."/>
            <person name="Lai Z."/>
            <person name="Le Paslier M.C."/>
            <person name="Lippi Y."/>
            <person name="Lorenzon L."/>
            <person name="Mandel J.R."/>
            <person name="Marage G."/>
            <person name="Marchand G."/>
            <person name="Marquand E."/>
            <person name="Bret-Mestries E."/>
            <person name="Morien E."/>
            <person name="Nambeesan S."/>
            <person name="Nguyen T."/>
            <person name="Pegot-Espagnet P."/>
            <person name="Pouilly N."/>
            <person name="Raftis F."/>
            <person name="Sallet E."/>
            <person name="Schiex T."/>
            <person name="Thomas J."/>
            <person name="Vandecasteele C."/>
            <person name="Vares D."/>
            <person name="Vear F."/>
            <person name="Vautrin S."/>
            <person name="Crespi M."/>
            <person name="Mangin B."/>
            <person name="Burke J.M."/>
            <person name="Salse J."/>
            <person name="Munos S."/>
            <person name="Vincourt P."/>
            <person name="Rieseberg L.H."/>
            <person name="Langlade N.B."/>
        </authorList>
    </citation>
    <scope>NUCLEOTIDE SEQUENCE</scope>
    <source>
        <tissue evidence="2">Leaves</tissue>
    </source>
</reference>
<evidence type="ECO:0000313" key="2">
    <source>
        <dbReference type="EMBL" id="KAF5820135.1"/>
    </source>
</evidence>
<accession>A0A9K3JT35</accession>
<gene>
    <name evidence="2" type="ORF">HanXRQr2_Chr02g0085381</name>
</gene>
<keyword evidence="3" id="KW-1185">Reference proteome</keyword>
<dbReference type="AlphaFoldDB" id="A0A9K3JT35"/>
<protein>
    <submittedName>
        <fullName evidence="2">Uncharacterized protein</fullName>
    </submittedName>
</protein>
<reference evidence="2" key="2">
    <citation type="submission" date="2020-06" db="EMBL/GenBank/DDBJ databases">
        <title>Helianthus annuus Genome sequencing and assembly Release 2.</title>
        <authorList>
            <person name="Gouzy J."/>
            <person name="Langlade N."/>
            <person name="Munos S."/>
        </authorList>
    </citation>
    <scope>NUCLEOTIDE SEQUENCE</scope>
    <source>
        <tissue evidence="2">Leaves</tissue>
    </source>
</reference>
<organism evidence="2 3">
    <name type="scientific">Helianthus annuus</name>
    <name type="common">Common sunflower</name>
    <dbReference type="NCBI Taxonomy" id="4232"/>
    <lineage>
        <taxon>Eukaryota</taxon>
        <taxon>Viridiplantae</taxon>
        <taxon>Streptophyta</taxon>
        <taxon>Embryophyta</taxon>
        <taxon>Tracheophyta</taxon>
        <taxon>Spermatophyta</taxon>
        <taxon>Magnoliopsida</taxon>
        <taxon>eudicotyledons</taxon>
        <taxon>Gunneridae</taxon>
        <taxon>Pentapetalae</taxon>
        <taxon>asterids</taxon>
        <taxon>campanulids</taxon>
        <taxon>Asterales</taxon>
        <taxon>Asteraceae</taxon>
        <taxon>Asteroideae</taxon>
        <taxon>Heliantheae alliance</taxon>
        <taxon>Heliantheae</taxon>
        <taxon>Helianthus</taxon>
    </lineage>
</organism>
<proteinExistence type="predicted"/>
<feature type="region of interest" description="Disordered" evidence="1">
    <location>
        <begin position="16"/>
        <end position="75"/>
    </location>
</feature>
<sequence>MNGTVGTEGFLAAASDNMESAPANANLDPTSEVHFLQSSSLKGEKPGPTGNPAERMALRSGGNANPNSASALANSLSDNPGWTSIPEFFKWVKTLLDKDVKERRLLRGGSGVDGDDVAALAERRRRSARCAGFRPVVLLSTSTIFGGKKKMK</sequence>
<evidence type="ECO:0000313" key="3">
    <source>
        <dbReference type="Proteomes" id="UP000215914"/>
    </source>
</evidence>
<comment type="caution">
    <text evidence="2">The sequence shown here is derived from an EMBL/GenBank/DDBJ whole genome shotgun (WGS) entry which is preliminary data.</text>
</comment>
<feature type="compositionally biased region" description="Low complexity" evidence="1">
    <location>
        <begin position="60"/>
        <end position="75"/>
    </location>
</feature>
<dbReference type="EMBL" id="MNCJ02000317">
    <property type="protein sequence ID" value="KAF5820135.1"/>
    <property type="molecule type" value="Genomic_DNA"/>
</dbReference>
<dbReference type="Gramene" id="mRNA:HanXRQr2_Chr02g0085381">
    <property type="protein sequence ID" value="mRNA:HanXRQr2_Chr02g0085381"/>
    <property type="gene ID" value="HanXRQr2_Chr02g0085381"/>
</dbReference>
<dbReference type="Proteomes" id="UP000215914">
    <property type="component" value="Unassembled WGS sequence"/>
</dbReference>
<evidence type="ECO:0000256" key="1">
    <source>
        <dbReference type="SAM" id="MobiDB-lite"/>
    </source>
</evidence>